<evidence type="ECO:0000256" key="1">
    <source>
        <dbReference type="SAM" id="MobiDB-lite"/>
    </source>
</evidence>
<dbReference type="Proteomes" id="UP000237105">
    <property type="component" value="Unassembled WGS sequence"/>
</dbReference>
<proteinExistence type="predicted"/>
<feature type="region of interest" description="Disordered" evidence="1">
    <location>
        <begin position="125"/>
        <end position="151"/>
    </location>
</feature>
<comment type="caution">
    <text evidence="2">The sequence shown here is derived from an EMBL/GenBank/DDBJ whole genome shotgun (WGS) entry which is preliminary data.</text>
</comment>
<dbReference type="EMBL" id="JXTB01000376">
    <property type="protein sequence ID" value="PON43147.1"/>
    <property type="molecule type" value="Genomic_DNA"/>
</dbReference>
<accession>A0A2P5B2W5</accession>
<evidence type="ECO:0000313" key="3">
    <source>
        <dbReference type="Proteomes" id="UP000237105"/>
    </source>
</evidence>
<protein>
    <submittedName>
        <fullName evidence="2">Uncharacterized protein</fullName>
    </submittedName>
</protein>
<evidence type="ECO:0000313" key="2">
    <source>
        <dbReference type="EMBL" id="PON43147.1"/>
    </source>
</evidence>
<dbReference type="STRING" id="3476.A0A2P5B2W5"/>
<sequence length="151" mass="16997">MESFALHSLSSRSFTLLHRFPRPTISKSQHLIPSRSPILTLRSSSSSSSSSPNPYFHIQASSAVSQRRKSSPFMAPVPTHGAKPILLILSLPIGVVVKFFVPKPVEVTPKAWQLIVIFQIEKQTRKRTKQEERNRKVRQTGPVKEIDEPCT</sequence>
<keyword evidence="3" id="KW-1185">Reference proteome</keyword>
<organism evidence="2 3">
    <name type="scientific">Parasponia andersonii</name>
    <name type="common">Sponia andersonii</name>
    <dbReference type="NCBI Taxonomy" id="3476"/>
    <lineage>
        <taxon>Eukaryota</taxon>
        <taxon>Viridiplantae</taxon>
        <taxon>Streptophyta</taxon>
        <taxon>Embryophyta</taxon>
        <taxon>Tracheophyta</taxon>
        <taxon>Spermatophyta</taxon>
        <taxon>Magnoliopsida</taxon>
        <taxon>eudicotyledons</taxon>
        <taxon>Gunneridae</taxon>
        <taxon>Pentapetalae</taxon>
        <taxon>rosids</taxon>
        <taxon>fabids</taxon>
        <taxon>Rosales</taxon>
        <taxon>Cannabaceae</taxon>
        <taxon>Parasponia</taxon>
    </lineage>
</organism>
<reference evidence="3" key="1">
    <citation type="submission" date="2016-06" db="EMBL/GenBank/DDBJ databases">
        <title>Parallel loss of symbiosis genes in relatives of nitrogen-fixing non-legume Parasponia.</title>
        <authorList>
            <person name="Van Velzen R."/>
            <person name="Holmer R."/>
            <person name="Bu F."/>
            <person name="Rutten L."/>
            <person name="Van Zeijl A."/>
            <person name="Liu W."/>
            <person name="Santuari L."/>
            <person name="Cao Q."/>
            <person name="Sharma T."/>
            <person name="Shen D."/>
            <person name="Roswanjaya Y."/>
            <person name="Wardhani T."/>
            <person name="Kalhor M.S."/>
            <person name="Jansen J."/>
            <person name="Van den Hoogen J."/>
            <person name="Gungor B."/>
            <person name="Hartog M."/>
            <person name="Hontelez J."/>
            <person name="Verver J."/>
            <person name="Yang W.-C."/>
            <person name="Schijlen E."/>
            <person name="Repin R."/>
            <person name="Schilthuizen M."/>
            <person name="Schranz E."/>
            <person name="Heidstra R."/>
            <person name="Miyata K."/>
            <person name="Fedorova E."/>
            <person name="Kohlen W."/>
            <person name="Bisseling T."/>
            <person name="Smit S."/>
            <person name="Geurts R."/>
        </authorList>
    </citation>
    <scope>NUCLEOTIDE SEQUENCE [LARGE SCALE GENOMIC DNA]</scope>
    <source>
        <strain evidence="3">cv. WU1-14</strain>
    </source>
</reference>
<gene>
    <name evidence="2" type="ORF">PanWU01x14_276210</name>
</gene>
<feature type="region of interest" description="Disordered" evidence="1">
    <location>
        <begin position="42"/>
        <end position="61"/>
    </location>
</feature>
<name>A0A2P5B2W5_PARAD</name>
<dbReference type="AlphaFoldDB" id="A0A2P5B2W5"/>